<dbReference type="AlphaFoldDB" id="A0AAV0BQ53"/>
<feature type="region of interest" description="Disordered" evidence="1">
    <location>
        <begin position="42"/>
        <end position="64"/>
    </location>
</feature>
<sequence>MTTTLTAHKLQGPDKGYDNTQIGPSAGFGDFTSVSTPRFAGHYPATPATQHPYRPFSTASSSAAADQRRLFNLTNSSVRTGALRNKNLQLPDDSEPTEGSSNTEALKLDTGNTLNRMLATDAQVMPYSGKHSSIKGKEKEIDQEDRPRPLSREKVSISNGTDNPYDSRSFAPHHRQGQDLNETWIDPERTNAKIAATPHPPGHFLVTPAPLHRKDQTSLPENRHHLTKGSAQMSSGQSSIPVSTSQLSKPKEGSNQEVEYFSSQASYNNYYNSSRPPQQRLPLRKGNELNATSLEDKTPRASSRSSKRTKETQNQPAPSSAIPLTPNPRPKSQSNDPSWTSPSFNGFDKPQKHLTSTPPREGSAIRTNLNFTNEIEGSRPKKRPHRDLNAFFVEGGASEKNKESGERVIGEGDVLGQLNLVRQRMSGKGGFEGLIDSSSFMSTNNDSPPEIQGNQHFTELNALARVSDKIGRKRDRLIEKLGRLDLKESDLTVMPEDEGLREGFFPENEDNKVRVRTWLASTLKTARRIIWLGILVALLAWLVINLISIRVFNSIETNRIDINPMISDPSTSSTRAITKFMIDWISGFKAFHSIRSGKFENFSSKAVDGEDYYDWLLSLKRLVYFCFFGDDSDGSISKGRLSNIFS</sequence>
<feature type="compositionally biased region" description="Polar residues" evidence="1">
    <location>
        <begin position="156"/>
        <end position="166"/>
    </location>
</feature>
<keyword evidence="4" id="KW-1185">Reference proteome</keyword>
<feature type="region of interest" description="Disordered" evidence="1">
    <location>
        <begin position="226"/>
        <end position="256"/>
    </location>
</feature>
<organism evidence="3 4">
    <name type="scientific">Phakopsora pachyrhizi</name>
    <name type="common">Asian soybean rust disease fungus</name>
    <dbReference type="NCBI Taxonomy" id="170000"/>
    <lineage>
        <taxon>Eukaryota</taxon>
        <taxon>Fungi</taxon>
        <taxon>Dikarya</taxon>
        <taxon>Basidiomycota</taxon>
        <taxon>Pucciniomycotina</taxon>
        <taxon>Pucciniomycetes</taxon>
        <taxon>Pucciniales</taxon>
        <taxon>Phakopsoraceae</taxon>
        <taxon>Phakopsora</taxon>
    </lineage>
</organism>
<evidence type="ECO:0000313" key="4">
    <source>
        <dbReference type="Proteomes" id="UP001153365"/>
    </source>
</evidence>
<feature type="compositionally biased region" description="Polar residues" evidence="1">
    <location>
        <begin position="229"/>
        <end position="248"/>
    </location>
</feature>
<keyword evidence="2" id="KW-0472">Membrane</keyword>
<reference evidence="3" key="1">
    <citation type="submission" date="2022-06" db="EMBL/GenBank/DDBJ databases">
        <authorList>
            <consortium name="SYNGENTA / RWTH Aachen University"/>
        </authorList>
    </citation>
    <scope>NUCLEOTIDE SEQUENCE</scope>
</reference>
<name>A0AAV0BQ53_PHAPC</name>
<comment type="caution">
    <text evidence="3">The sequence shown here is derived from an EMBL/GenBank/DDBJ whole genome shotgun (WGS) entry which is preliminary data.</text>
</comment>
<dbReference type="EMBL" id="CALTRL010006023">
    <property type="protein sequence ID" value="CAH7688830.1"/>
    <property type="molecule type" value="Genomic_DNA"/>
</dbReference>
<keyword evidence="2" id="KW-0812">Transmembrane</keyword>
<protein>
    <submittedName>
        <fullName evidence="3">Expressed protein</fullName>
    </submittedName>
</protein>
<dbReference type="Proteomes" id="UP001153365">
    <property type="component" value="Unassembled WGS sequence"/>
</dbReference>
<accession>A0AAV0BQ53</accession>
<evidence type="ECO:0000256" key="2">
    <source>
        <dbReference type="SAM" id="Phobius"/>
    </source>
</evidence>
<keyword evidence="2" id="KW-1133">Transmembrane helix</keyword>
<evidence type="ECO:0000313" key="3">
    <source>
        <dbReference type="EMBL" id="CAH7688830.1"/>
    </source>
</evidence>
<proteinExistence type="predicted"/>
<feature type="region of interest" description="Disordered" evidence="1">
    <location>
        <begin position="1"/>
        <end position="24"/>
    </location>
</feature>
<feature type="region of interest" description="Disordered" evidence="1">
    <location>
        <begin position="122"/>
        <end position="181"/>
    </location>
</feature>
<feature type="region of interest" description="Disordered" evidence="1">
    <location>
        <begin position="82"/>
        <end position="110"/>
    </location>
</feature>
<feature type="region of interest" description="Disordered" evidence="1">
    <location>
        <begin position="288"/>
        <end position="386"/>
    </location>
</feature>
<feature type="compositionally biased region" description="Basic and acidic residues" evidence="1">
    <location>
        <begin position="135"/>
        <end position="155"/>
    </location>
</feature>
<evidence type="ECO:0000256" key="1">
    <source>
        <dbReference type="SAM" id="MobiDB-lite"/>
    </source>
</evidence>
<gene>
    <name evidence="3" type="ORF">PPACK8108_LOCUS23863</name>
</gene>
<feature type="transmembrane region" description="Helical" evidence="2">
    <location>
        <begin position="529"/>
        <end position="549"/>
    </location>
</feature>
<feature type="compositionally biased region" description="Polar residues" evidence="1">
    <location>
        <begin position="330"/>
        <end position="344"/>
    </location>
</feature>
<feature type="compositionally biased region" description="Polar residues" evidence="1">
    <location>
        <begin position="365"/>
        <end position="375"/>
    </location>
</feature>
<feature type="compositionally biased region" description="Polar residues" evidence="1">
    <location>
        <begin position="97"/>
        <end position="110"/>
    </location>
</feature>